<keyword evidence="3" id="KW-1185">Reference proteome</keyword>
<organism evidence="2 3">
    <name type="scientific">Undibacterium seohonense</name>
    <dbReference type="NCBI Taxonomy" id="1344950"/>
    <lineage>
        <taxon>Bacteria</taxon>
        <taxon>Pseudomonadati</taxon>
        <taxon>Pseudomonadota</taxon>
        <taxon>Betaproteobacteria</taxon>
        <taxon>Burkholderiales</taxon>
        <taxon>Oxalobacteraceae</taxon>
        <taxon>Undibacterium</taxon>
    </lineage>
</organism>
<proteinExistence type="predicted"/>
<evidence type="ECO:0008006" key="4">
    <source>
        <dbReference type="Google" id="ProtNLM"/>
    </source>
</evidence>
<evidence type="ECO:0000313" key="3">
    <source>
        <dbReference type="Proteomes" id="UP000648257"/>
    </source>
</evidence>
<name>A0ABR6XAI1_9BURK</name>
<feature type="chain" id="PRO_5045320928" description="Outer membrane lipoprotein-sorting protein" evidence="1">
    <location>
        <begin position="21"/>
        <end position="289"/>
    </location>
</feature>
<reference evidence="2 3" key="1">
    <citation type="submission" date="2020-08" db="EMBL/GenBank/DDBJ databases">
        <title>Novel species isolated from subtropical streams in China.</title>
        <authorList>
            <person name="Lu H."/>
        </authorList>
    </citation>
    <scope>NUCLEOTIDE SEQUENCE [LARGE SCALE GENOMIC DNA]</scope>
    <source>
        <strain evidence="2 3">KACC 16656</strain>
    </source>
</reference>
<keyword evidence="1" id="KW-0732">Signal</keyword>
<sequence>MKMKVIATCAAILMSNLALAQSSKMQNPDILGIRIGMSKTEVMAIIKEKFPKSKLKNVSKEVTIGTADLIYDAQTNISLDITKPTITEDNLRLSFLPDDTVIAVRRLIRYVPRKQTTADIHVGLKEKFGELSYFVYDDTTQFEDRTMWSDRMLPGLSLVGTNYVQGHYISPGDFGTVTPYPYCWAEMSTYFTDTYNPKEIYQSLTDRSGVSLNRANKWKSCGKALWVSNLHERSQLNFYATQTEMILMDLSSAPEQMLSMPTMLKNNPKTTYAKPVTELPKPNANTPSF</sequence>
<protein>
    <recommendedName>
        <fullName evidence="4">Outer membrane lipoprotein-sorting protein</fullName>
    </recommendedName>
</protein>
<dbReference type="EMBL" id="JACOFW010000055">
    <property type="protein sequence ID" value="MBC3809713.1"/>
    <property type="molecule type" value="Genomic_DNA"/>
</dbReference>
<evidence type="ECO:0000256" key="1">
    <source>
        <dbReference type="SAM" id="SignalP"/>
    </source>
</evidence>
<feature type="signal peptide" evidence="1">
    <location>
        <begin position="1"/>
        <end position="20"/>
    </location>
</feature>
<dbReference type="Proteomes" id="UP000648257">
    <property type="component" value="Unassembled WGS sequence"/>
</dbReference>
<dbReference type="RefSeq" id="WP_186924767.1">
    <property type="nucleotide sequence ID" value="NZ_JACOFW010000055.1"/>
</dbReference>
<evidence type="ECO:0000313" key="2">
    <source>
        <dbReference type="EMBL" id="MBC3809713.1"/>
    </source>
</evidence>
<gene>
    <name evidence="2" type="ORF">H8K52_20480</name>
</gene>
<comment type="caution">
    <text evidence="2">The sequence shown here is derived from an EMBL/GenBank/DDBJ whole genome shotgun (WGS) entry which is preliminary data.</text>
</comment>
<accession>A0ABR6XAI1</accession>